<feature type="non-terminal residue" evidence="2">
    <location>
        <position position="1"/>
    </location>
</feature>
<gene>
    <name evidence="2" type="ORF">S12H4_55885</name>
</gene>
<comment type="caution">
    <text evidence="2">The sequence shown here is derived from an EMBL/GenBank/DDBJ whole genome shotgun (WGS) entry which is preliminary data.</text>
</comment>
<keyword evidence="1" id="KW-0812">Transmembrane</keyword>
<name>X1V1M1_9ZZZZ</name>
<dbReference type="EMBL" id="BARW01035901">
    <property type="protein sequence ID" value="GAJ23589.1"/>
    <property type="molecule type" value="Genomic_DNA"/>
</dbReference>
<protein>
    <submittedName>
        <fullName evidence="2">Uncharacterized protein</fullName>
    </submittedName>
</protein>
<keyword evidence="1" id="KW-0472">Membrane</keyword>
<evidence type="ECO:0000313" key="2">
    <source>
        <dbReference type="EMBL" id="GAJ23589.1"/>
    </source>
</evidence>
<sequence length="196" mass="22134">FMVQVDSFLEQFELLGGFDKLGLKAIIDHIGDEVELIPGGPKGVPINITIQIKVPMSDWVNLADMLELDIFQYYQIYILDPTTFSVDEGALIEQFLSTAGLFIGEGYDWSDIVKEYEFPGPGSDRFLNFDMDWNTKGVLDHIRLEYDGQEVVSIELQTTSTKIGEVSGYNLLIFTGITLFSMGLLIRSIKKKKTKF</sequence>
<evidence type="ECO:0000256" key="1">
    <source>
        <dbReference type="SAM" id="Phobius"/>
    </source>
</evidence>
<keyword evidence="1" id="KW-1133">Transmembrane helix</keyword>
<reference evidence="2" key="1">
    <citation type="journal article" date="2014" name="Front. Microbiol.">
        <title>High frequency of phylogenetically diverse reductive dehalogenase-homologous genes in deep subseafloor sedimentary metagenomes.</title>
        <authorList>
            <person name="Kawai M."/>
            <person name="Futagami T."/>
            <person name="Toyoda A."/>
            <person name="Takaki Y."/>
            <person name="Nishi S."/>
            <person name="Hori S."/>
            <person name="Arai W."/>
            <person name="Tsubouchi T."/>
            <person name="Morono Y."/>
            <person name="Uchiyama I."/>
            <person name="Ito T."/>
            <person name="Fujiyama A."/>
            <person name="Inagaki F."/>
            <person name="Takami H."/>
        </authorList>
    </citation>
    <scope>NUCLEOTIDE SEQUENCE</scope>
    <source>
        <strain evidence="2">Expedition CK06-06</strain>
    </source>
</reference>
<feature type="transmembrane region" description="Helical" evidence="1">
    <location>
        <begin position="166"/>
        <end position="186"/>
    </location>
</feature>
<dbReference type="AlphaFoldDB" id="X1V1M1"/>
<accession>X1V1M1</accession>
<proteinExistence type="predicted"/>
<organism evidence="2">
    <name type="scientific">marine sediment metagenome</name>
    <dbReference type="NCBI Taxonomy" id="412755"/>
    <lineage>
        <taxon>unclassified sequences</taxon>
        <taxon>metagenomes</taxon>
        <taxon>ecological metagenomes</taxon>
    </lineage>
</organism>